<dbReference type="KEGG" id="zpl:ZBT109_2375"/>
<feature type="repeat" description="TPR" evidence="1">
    <location>
        <begin position="41"/>
        <end position="74"/>
    </location>
</feature>
<dbReference type="Proteomes" id="UP000267342">
    <property type="component" value="Chromosome"/>
</dbReference>
<sequence length="180" mass="19738">MLRHTLYPSARHALCWILCLLSCSGCTLFHPAPSPAASTAAQAWIAVGQEYLVEGDISGARQAFDHARRFDEAQPTLWHGLALCAQLEHNGPLAHERYQRALALAEQRAGDTHEADDSDRDREYVALLNNHARLLYDEGAIREACAEFDRAARYPAGIGNPITAQNLTLCHTISVAPSPL</sequence>
<feature type="signal peptide" evidence="2">
    <location>
        <begin position="1"/>
        <end position="36"/>
    </location>
</feature>
<dbReference type="STRING" id="1123510.GCA_000620025_01921"/>
<dbReference type="InterPro" id="IPR019734">
    <property type="entry name" value="TPR_rpt"/>
</dbReference>
<organism evidence="3 4">
    <name type="scientific">Zymobacter palmae</name>
    <dbReference type="NCBI Taxonomy" id="33074"/>
    <lineage>
        <taxon>Bacteria</taxon>
        <taxon>Pseudomonadati</taxon>
        <taxon>Pseudomonadota</taxon>
        <taxon>Gammaproteobacteria</taxon>
        <taxon>Oceanospirillales</taxon>
        <taxon>Halomonadaceae</taxon>
        <taxon>Zymobacter group</taxon>
        <taxon>Zymobacter</taxon>
    </lineage>
</organism>
<keyword evidence="1" id="KW-0802">TPR repeat</keyword>
<keyword evidence="4" id="KW-1185">Reference proteome</keyword>
<name>A0A348HHK4_9GAMM</name>
<dbReference type="PROSITE" id="PS50005">
    <property type="entry name" value="TPR"/>
    <property type="match status" value="1"/>
</dbReference>
<dbReference type="SUPFAM" id="SSF48452">
    <property type="entry name" value="TPR-like"/>
    <property type="match status" value="1"/>
</dbReference>
<evidence type="ECO:0000313" key="4">
    <source>
        <dbReference type="Proteomes" id="UP000267342"/>
    </source>
</evidence>
<evidence type="ECO:0000256" key="2">
    <source>
        <dbReference type="SAM" id="SignalP"/>
    </source>
</evidence>
<dbReference type="InterPro" id="IPR011990">
    <property type="entry name" value="TPR-like_helical_dom_sf"/>
</dbReference>
<protein>
    <submittedName>
        <fullName evidence="3">Tetratricopeptide TPR_2</fullName>
    </submittedName>
</protein>
<accession>A0A348HHK4</accession>
<evidence type="ECO:0000256" key="1">
    <source>
        <dbReference type="PROSITE-ProRule" id="PRU00339"/>
    </source>
</evidence>
<dbReference type="EMBL" id="AP018933">
    <property type="protein sequence ID" value="BBG31106.1"/>
    <property type="molecule type" value="Genomic_DNA"/>
</dbReference>
<dbReference type="AlphaFoldDB" id="A0A348HHK4"/>
<proteinExistence type="predicted"/>
<keyword evidence="2" id="KW-0732">Signal</keyword>
<feature type="chain" id="PRO_5017080916" evidence="2">
    <location>
        <begin position="37"/>
        <end position="180"/>
    </location>
</feature>
<dbReference type="Gene3D" id="1.25.40.10">
    <property type="entry name" value="Tetratricopeptide repeat domain"/>
    <property type="match status" value="1"/>
</dbReference>
<gene>
    <name evidence="3" type="ORF">ZBT109_2375</name>
</gene>
<reference evidence="3 4" key="1">
    <citation type="submission" date="2018-09" db="EMBL/GenBank/DDBJ databases">
        <title>Zymobacter palmae IAM14233 (=T109) whole genome analysis.</title>
        <authorList>
            <person name="Yanase H."/>
        </authorList>
    </citation>
    <scope>NUCLEOTIDE SEQUENCE [LARGE SCALE GENOMIC DNA]</scope>
    <source>
        <strain evidence="3 4">IAM14233</strain>
    </source>
</reference>
<dbReference type="OrthoDB" id="129043at2"/>
<evidence type="ECO:0000313" key="3">
    <source>
        <dbReference type="EMBL" id="BBG31106.1"/>
    </source>
</evidence>
<dbReference type="RefSeq" id="WP_145984525.1">
    <property type="nucleotide sequence ID" value="NZ_AP018933.1"/>
</dbReference>